<dbReference type="AlphaFoldDB" id="A0AAN8MRZ6"/>
<proteinExistence type="predicted"/>
<feature type="chain" id="PRO_5043045214" evidence="1">
    <location>
        <begin position="24"/>
        <end position="126"/>
    </location>
</feature>
<name>A0AAN8MRZ6_9PEZI</name>
<accession>A0AAN8MRZ6</accession>
<evidence type="ECO:0000313" key="2">
    <source>
        <dbReference type="EMBL" id="KAK6332089.1"/>
    </source>
</evidence>
<feature type="signal peptide" evidence="1">
    <location>
        <begin position="1"/>
        <end position="23"/>
    </location>
</feature>
<reference evidence="2 3" key="1">
    <citation type="submission" date="2019-10" db="EMBL/GenBank/DDBJ databases">
        <authorList>
            <person name="Palmer J.M."/>
        </authorList>
    </citation>
    <scope>NUCLEOTIDE SEQUENCE [LARGE SCALE GENOMIC DNA]</scope>
    <source>
        <strain evidence="2 3">TWF718</strain>
    </source>
</reference>
<evidence type="ECO:0000256" key="1">
    <source>
        <dbReference type="SAM" id="SignalP"/>
    </source>
</evidence>
<comment type="caution">
    <text evidence="2">The sequence shown here is derived from an EMBL/GenBank/DDBJ whole genome shotgun (WGS) entry which is preliminary data.</text>
</comment>
<dbReference type="EMBL" id="JAVHNR010000010">
    <property type="protein sequence ID" value="KAK6332089.1"/>
    <property type="molecule type" value="Genomic_DNA"/>
</dbReference>
<gene>
    <name evidence="2" type="ORF">TWF718_002623</name>
</gene>
<organism evidence="2 3">
    <name type="scientific">Orbilia javanica</name>
    <dbReference type="NCBI Taxonomy" id="47235"/>
    <lineage>
        <taxon>Eukaryota</taxon>
        <taxon>Fungi</taxon>
        <taxon>Dikarya</taxon>
        <taxon>Ascomycota</taxon>
        <taxon>Pezizomycotina</taxon>
        <taxon>Orbiliomycetes</taxon>
        <taxon>Orbiliales</taxon>
        <taxon>Orbiliaceae</taxon>
        <taxon>Orbilia</taxon>
    </lineage>
</organism>
<sequence>MVSVRVFVYALVGLSAYGANVLAAPVGLEARDAAAIGSANLKGLSILPKQAHDRLKREIGLNPNFKPKASTVLAARIAHQEIYASSSIDYDVATFILSAAFTPGTGGVVLSPEGAITIIPNLVTKL</sequence>
<keyword evidence="3" id="KW-1185">Reference proteome</keyword>
<keyword evidence="1" id="KW-0732">Signal</keyword>
<evidence type="ECO:0000313" key="3">
    <source>
        <dbReference type="Proteomes" id="UP001313282"/>
    </source>
</evidence>
<protein>
    <submittedName>
        <fullName evidence="2">Uncharacterized protein</fullName>
    </submittedName>
</protein>
<dbReference type="Proteomes" id="UP001313282">
    <property type="component" value="Unassembled WGS sequence"/>
</dbReference>